<dbReference type="InterPro" id="IPR011257">
    <property type="entry name" value="DNA_glycosylase"/>
</dbReference>
<dbReference type="RefSeq" id="WP_069462678.1">
    <property type="nucleotide sequence ID" value="NZ_FODD01000027.1"/>
</dbReference>
<dbReference type="GO" id="GO:0008725">
    <property type="term" value="F:DNA-3-methyladenine glycosylase activity"/>
    <property type="evidence" value="ECO:0007669"/>
    <property type="project" value="TreeGrafter"/>
</dbReference>
<dbReference type="GO" id="GO:0043916">
    <property type="term" value="F:DNA-7-methylguanine glycosylase activity"/>
    <property type="evidence" value="ECO:0007669"/>
    <property type="project" value="TreeGrafter"/>
</dbReference>
<dbReference type="EMBL" id="FODD01000027">
    <property type="protein sequence ID" value="SEO47576.1"/>
    <property type="molecule type" value="Genomic_DNA"/>
</dbReference>
<protein>
    <submittedName>
        <fullName evidence="3">3-methyladenine DNA glycosylase/8-oxoguanine DNA glycosylase</fullName>
    </submittedName>
</protein>
<accession>A0A1H8Q0H6</accession>
<keyword evidence="1" id="KW-0227">DNA damage</keyword>
<dbReference type="GO" id="GO:0032993">
    <property type="term" value="C:protein-DNA complex"/>
    <property type="evidence" value="ECO:0007669"/>
    <property type="project" value="TreeGrafter"/>
</dbReference>
<dbReference type="OrthoDB" id="5501430at2"/>
<name>A0A1H8Q0H6_9ACTN</name>
<reference evidence="3 4" key="1">
    <citation type="submission" date="2016-10" db="EMBL/GenBank/DDBJ databases">
        <authorList>
            <person name="de Groot N.N."/>
        </authorList>
    </citation>
    <scope>NUCLEOTIDE SEQUENCE [LARGE SCALE GENOMIC DNA]</scope>
    <source>
        <strain evidence="3 4">CGMCC 4.2026</strain>
    </source>
</reference>
<keyword evidence="2" id="KW-0234">DNA repair</keyword>
<sequence>MEVPPDRSLRWQPGFPVDAKLTLKILQRGRRDPTHRQEPDGTLWRTALTSSGPVTCRIRQHRLDDLDVDAWGPGSGELIGNIRAELGEQDRPEDFRPAHPVLARAWSRLPGLRVPRTGRLFEALVPAVLEQRVVGLDAQAAWARLVGAHGTRPPGPAPETMRVPPTPPAWAKIPSWEWRRAGVDLHRSATVITAARHAAKLDRAAADPARAYDLMSALPGVGVWTAAQVGHRALGDADALPLGDFHLGRMTGMALLGRPLADEEIESFYLAWRPHRYRVVRTIELTSGLAPRRSHRAPCAPRLA</sequence>
<evidence type="ECO:0000313" key="3">
    <source>
        <dbReference type="EMBL" id="SEO47576.1"/>
    </source>
</evidence>
<dbReference type="SUPFAM" id="SSF48150">
    <property type="entry name" value="DNA-glycosylase"/>
    <property type="match status" value="1"/>
</dbReference>
<dbReference type="GO" id="GO:0032131">
    <property type="term" value="F:alkylated DNA binding"/>
    <property type="evidence" value="ECO:0007669"/>
    <property type="project" value="TreeGrafter"/>
</dbReference>
<dbReference type="PANTHER" id="PTHR43003">
    <property type="entry name" value="DNA-3-METHYLADENINE GLYCOSYLASE"/>
    <property type="match status" value="1"/>
</dbReference>
<dbReference type="AlphaFoldDB" id="A0A1H8Q0H6"/>
<proteinExistence type="predicted"/>
<dbReference type="Gene3D" id="1.10.340.30">
    <property type="entry name" value="Hypothetical protein, domain 2"/>
    <property type="match status" value="1"/>
</dbReference>
<evidence type="ECO:0000256" key="2">
    <source>
        <dbReference type="ARBA" id="ARBA00023204"/>
    </source>
</evidence>
<dbReference type="InterPro" id="IPR051912">
    <property type="entry name" value="Alkylbase_DNA_Glycosylase/TA"/>
</dbReference>
<evidence type="ECO:0000313" key="4">
    <source>
        <dbReference type="Proteomes" id="UP000181951"/>
    </source>
</evidence>
<dbReference type="GO" id="GO:0006307">
    <property type="term" value="P:DNA alkylation repair"/>
    <property type="evidence" value="ECO:0007669"/>
    <property type="project" value="TreeGrafter"/>
</dbReference>
<dbReference type="Proteomes" id="UP000181951">
    <property type="component" value="Unassembled WGS sequence"/>
</dbReference>
<keyword evidence="4" id="KW-1185">Reference proteome</keyword>
<dbReference type="GO" id="GO:0006285">
    <property type="term" value="P:base-excision repair, AP site formation"/>
    <property type="evidence" value="ECO:0007669"/>
    <property type="project" value="TreeGrafter"/>
</dbReference>
<dbReference type="STRING" id="310780.SAMN05216267_1027113"/>
<evidence type="ECO:0000256" key="1">
    <source>
        <dbReference type="ARBA" id="ARBA00022763"/>
    </source>
</evidence>
<gene>
    <name evidence="3" type="ORF">SAMN05216267_1027113</name>
</gene>
<organism evidence="3 4">
    <name type="scientific">Actinacidiphila rubida</name>
    <dbReference type="NCBI Taxonomy" id="310780"/>
    <lineage>
        <taxon>Bacteria</taxon>
        <taxon>Bacillati</taxon>
        <taxon>Actinomycetota</taxon>
        <taxon>Actinomycetes</taxon>
        <taxon>Kitasatosporales</taxon>
        <taxon>Streptomycetaceae</taxon>
        <taxon>Actinacidiphila</taxon>
    </lineage>
</organism>
<dbReference type="PANTHER" id="PTHR43003:SF6">
    <property type="entry name" value="DNA GLYCOSYLASE"/>
    <property type="match status" value="1"/>
</dbReference>
<dbReference type="GO" id="GO:0005737">
    <property type="term" value="C:cytoplasm"/>
    <property type="evidence" value="ECO:0007669"/>
    <property type="project" value="TreeGrafter"/>
</dbReference>